<protein>
    <recommendedName>
        <fullName evidence="3">STAS/SEC14 domain-containing protein</fullName>
    </recommendedName>
</protein>
<reference evidence="1 2" key="1">
    <citation type="submission" date="2015-12" db="EMBL/GenBank/DDBJ databases">
        <authorList>
            <person name="Shamseldin A."/>
            <person name="Moawad H."/>
            <person name="Abd El-Rahim W.M."/>
            <person name="Sadowsky M.J."/>
        </authorList>
    </citation>
    <scope>NUCLEOTIDE SEQUENCE [LARGE SCALE GENOMIC DNA]</scope>
    <source>
        <strain evidence="1 2">DG5B</strain>
    </source>
</reference>
<dbReference type="STRING" id="1411621.AUC43_16700"/>
<name>A0A0U4ASZ0_9BACT</name>
<dbReference type="KEGG" id="hyg:AUC43_16700"/>
<dbReference type="Proteomes" id="UP000059542">
    <property type="component" value="Chromosome"/>
</dbReference>
<accession>A0A0U4ASZ0</accession>
<evidence type="ECO:0008006" key="3">
    <source>
        <dbReference type="Google" id="ProtNLM"/>
    </source>
</evidence>
<proteinExistence type="predicted"/>
<dbReference type="AlphaFoldDB" id="A0A0U4ASZ0"/>
<evidence type="ECO:0000313" key="2">
    <source>
        <dbReference type="Proteomes" id="UP000059542"/>
    </source>
</evidence>
<evidence type="ECO:0000313" key="1">
    <source>
        <dbReference type="EMBL" id="ALW86576.1"/>
    </source>
</evidence>
<keyword evidence="2" id="KW-1185">Reference proteome</keyword>
<sequence>MVQRTLNSDPYLTLTYDPDHDWLYADWHGQVDSEDVMTGSVNLLNALRRAQCAKVLNNNTNLSGLWADAAIWGAEELLPKLYEAGCRYFAWVYSPETYSRLSTEIIIEHTRAGIVIRTFDDLDAAGTWLDQVQPAPQFEAHTQA</sequence>
<organism evidence="1 2">
    <name type="scientific">Hymenobacter sedentarius</name>
    <dbReference type="NCBI Taxonomy" id="1411621"/>
    <lineage>
        <taxon>Bacteria</taxon>
        <taxon>Pseudomonadati</taxon>
        <taxon>Bacteroidota</taxon>
        <taxon>Cytophagia</taxon>
        <taxon>Cytophagales</taxon>
        <taxon>Hymenobacteraceae</taxon>
        <taxon>Hymenobacter</taxon>
    </lineage>
</organism>
<dbReference type="OrthoDB" id="882485at2"/>
<dbReference type="EMBL" id="CP013909">
    <property type="protein sequence ID" value="ALW86576.1"/>
    <property type="molecule type" value="Genomic_DNA"/>
</dbReference>
<gene>
    <name evidence="1" type="ORF">AUC43_16700</name>
</gene>
<dbReference type="RefSeq" id="WP_068196271.1">
    <property type="nucleotide sequence ID" value="NZ_CP013909.1"/>
</dbReference>